<dbReference type="PIRSF" id="PIRSF005096">
    <property type="entry name" value="GALM"/>
    <property type="match status" value="1"/>
</dbReference>
<dbReference type="PANTHER" id="PTHR10091">
    <property type="entry name" value="ALDOSE-1-EPIMERASE"/>
    <property type="match status" value="1"/>
</dbReference>
<dbReference type="NCBIfam" id="NF008277">
    <property type="entry name" value="PRK11055.1"/>
    <property type="match status" value="1"/>
</dbReference>
<feature type="binding site" evidence="10">
    <location>
        <position position="235"/>
    </location>
    <ligand>
        <name>beta-D-galactose</name>
        <dbReference type="ChEBI" id="CHEBI:27667"/>
    </ligand>
</feature>
<dbReference type="EMBL" id="SHBO01000019">
    <property type="protein sequence ID" value="RZO06916.1"/>
    <property type="molecule type" value="Genomic_DNA"/>
</dbReference>
<evidence type="ECO:0000256" key="5">
    <source>
        <dbReference type="ARBA" id="ARBA00014165"/>
    </source>
</evidence>
<dbReference type="GO" id="GO:0006006">
    <property type="term" value="P:glucose metabolic process"/>
    <property type="evidence" value="ECO:0007669"/>
    <property type="project" value="TreeGrafter"/>
</dbReference>
<keyword evidence="7 8" id="KW-0119">Carbohydrate metabolism</keyword>
<evidence type="ECO:0000256" key="9">
    <source>
        <dbReference type="PIRSR" id="PIRSR005096-1"/>
    </source>
</evidence>
<dbReference type="UniPathway" id="UPA00242"/>
<protein>
    <recommendedName>
        <fullName evidence="5 8">Aldose 1-epimerase</fullName>
        <ecNumber evidence="4 8">5.1.3.3</ecNumber>
    </recommendedName>
</protein>
<dbReference type="SUPFAM" id="SSF74650">
    <property type="entry name" value="Galactose mutarotase-like"/>
    <property type="match status" value="1"/>
</dbReference>
<keyword evidence="6 8" id="KW-0413">Isomerase</keyword>
<dbReference type="InterPro" id="IPR015443">
    <property type="entry name" value="Aldose_1-epimerase"/>
</dbReference>
<dbReference type="PANTHER" id="PTHR10091:SF0">
    <property type="entry name" value="GALACTOSE MUTAROTASE"/>
    <property type="match status" value="1"/>
</dbReference>
<dbReference type="PROSITE" id="PS00545">
    <property type="entry name" value="ALDOSE_1_EPIMERASE"/>
    <property type="match status" value="1"/>
</dbReference>
<gene>
    <name evidence="12" type="ORF">EVB02_02115</name>
</gene>
<dbReference type="InterPro" id="IPR008183">
    <property type="entry name" value="Aldose_1/G6P_1-epimerase"/>
</dbReference>
<dbReference type="InterPro" id="IPR018052">
    <property type="entry name" value="Ald1_epimerase_CS"/>
</dbReference>
<evidence type="ECO:0000313" key="13">
    <source>
        <dbReference type="Proteomes" id="UP000318148"/>
    </source>
</evidence>
<comment type="similarity">
    <text evidence="3 8">Belongs to the aldose epimerase family.</text>
</comment>
<dbReference type="CDD" id="cd09019">
    <property type="entry name" value="galactose_mutarotase_like"/>
    <property type="match status" value="1"/>
</dbReference>
<proteinExistence type="inferred from homology"/>
<evidence type="ECO:0000313" key="12">
    <source>
        <dbReference type="EMBL" id="RZO06916.1"/>
    </source>
</evidence>
<evidence type="ECO:0000256" key="6">
    <source>
        <dbReference type="ARBA" id="ARBA00023235"/>
    </source>
</evidence>
<dbReference type="Proteomes" id="UP000318148">
    <property type="component" value="Unassembled WGS sequence"/>
</dbReference>
<comment type="caution">
    <text evidence="12">The sequence shown here is derived from an EMBL/GenBank/DDBJ whole genome shotgun (WGS) entry which is preliminary data.</text>
</comment>
<feature type="binding site" evidence="11">
    <location>
        <begin position="164"/>
        <end position="166"/>
    </location>
    <ligand>
        <name>beta-D-galactose</name>
        <dbReference type="ChEBI" id="CHEBI:27667"/>
    </ligand>
</feature>
<evidence type="ECO:0000256" key="2">
    <source>
        <dbReference type="ARBA" id="ARBA00005028"/>
    </source>
</evidence>
<dbReference type="Gene3D" id="2.70.98.10">
    <property type="match status" value="1"/>
</dbReference>
<evidence type="ECO:0000256" key="1">
    <source>
        <dbReference type="ARBA" id="ARBA00001614"/>
    </source>
</evidence>
<dbReference type="GO" id="GO:0005737">
    <property type="term" value="C:cytoplasm"/>
    <property type="evidence" value="ECO:0007669"/>
    <property type="project" value="TreeGrafter"/>
</dbReference>
<accession>A0A520LM85</accession>
<evidence type="ECO:0000256" key="8">
    <source>
        <dbReference type="PIRNR" id="PIRNR005096"/>
    </source>
</evidence>
<feature type="active site" description="Proton acceptor" evidence="9">
    <location>
        <position position="287"/>
    </location>
</feature>
<dbReference type="InterPro" id="IPR047215">
    <property type="entry name" value="Galactose_mutarotase-like"/>
</dbReference>
<organism evidence="12 13">
    <name type="scientific">SAR92 clade bacterium</name>
    <dbReference type="NCBI Taxonomy" id="2315479"/>
    <lineage>
        <taxon>Bacteria</taxon>
        <taxon>Pseudomonadati</taxon>
        <taxon>Pseudomonadota</taxon>
        <taxon>Gammaproteobacteria</taxon>
        <taxon>Cellvibrionales</taxon>
        <taxon>Porticoccaceae</taxon>
        <taxon>SAR92 clade</taxon>
    </lineage>
</organism>
<evidence type="ECO:0000256" key="7">
    <source>
        <dbReference type="ARBA" id="ARBA00023277"/>
    </source>
</evidence>
<dbReference type="GO" id="GO:0030246">
    <property type="term" value="F:carbohydrate binding"/>
    <property type="evidence" value="ECO:0007669"/>
    <property type="project" value="InterPro"/>
</dbReference>
<feature type="active site" description="Proton donor" evidence="9">
    <location>
        <position position="164"/>
    </location>
</feature>
<dbReference type="GO" id="GO:0033499">
    <property type="term" value="P:galactose catabolic process via UDP-galactose, Leloir pathway"/>
    <property type="evidence" value="ECO:0007669"/>
    <property type="project" value="TreeGrafter"/>
</dbReference>
<dbReference type="InterPro" id="IPR011013">
    <property type="entry name" value="Gal_mutarotase_sf_dom"/>
</dbReference>
<name>A0A520LM85_9GAMM</name>
<evidence type="ECO:0000256" key="3">
    <source>
        <dbReference type="ARBA" id="ARBA00006206"/>
    </source>
</evidence>
<sequence>MNSKLLETTIHNEFGDTATLLNYGARIKSLEINLGSEKRNIVLGYRDNKDYINDPYYIGATIGRYSNRIKKSRYSTQNTEYILSSNEGENQLHGGPRGFDKVYWNEKHKSEEHICLEYLSPDGDQGFPGDLLITVTYSWEADRNLRVSYTAQSTKETPVSVTNHSYFNLEQSVNNIYGHFIQIGSEEITRFNPDFTTDGTFASIINTSLDLRQEKLVSELVSSDDARIKLAGGADFNYVLNNESVVILQNSARDLMLRLETNYPGLQLYTGQHLGGPFKSYQAICMEPQFYPCSPNHTHFPNCFIGPENSLNKYINLKFKTFNIL</sequence>
<feature type="binding site" evidence="11">
    <location>
        <begin position="67"/>
        <end position="68"/>
    </location>
    <ligand>
        <name>beta-D-galactose</name>
        <dbReference type="ChEBI" id="CHEBI:27667"/>
    </ligand>
</feature>
<comment type="catalytic activity">
    <reaction evidence="1 8">
        <text>alpha-D-glucose = beta-D-glucose</text>
        <dbReference type="Rhea" id="RHEA:10264"/>
        <dbReference type="ChEBI" id="CHEBI:15903"/>
        <dbReference type="ChEBI" id="CHEBI:17925"/>
        <dbReference type="EC" id="5.1.3.3"/>
    </reaction>
</comment>
<reference evidence="12 13" key="1">
    <citation type="submission" date="2019-02" db="EMBL/GenBank/DDBJ databases">
        <title>Prokaryotic population dynamics and viral predation in marine succession experiment using metagenomics: the confinement effect.</title>
        <authorList>
            <person name="Haro-Moreno J.M."/>
            <person name="Rodriguez-Valera F."/>
            <person name="Lopez-Perez M."/>
        </authorList>
    </citation>
    <scope>NUCLEOTIDE SEQUENCE [LARGE SCALE GENOMIC DNA]</scope>
    <source>
        <strain evidence="12">MED-G169</strain>
    </source>
</reference>
<dbReference type="Pfam" id="PF01263">
    <property type="entry name" value="Aldose_epim"/>
    <property type="match status" value="1"/>
</dbReference>
<evidence type="ECO:0000256" key="11">
    <source>
        <dbReference type="PIRSR" id="PIRSR005096-3"/>
    </source>
</evidence>
<dbReference type="InterPro" id="IPR014718">
    <property type="entry name" value="GH-type_carb-bd"/>
</dbReference>
<dbReference type="GO" id="GO:0004034">
    <property type="term" value="F:aldose 1-epimerase activity"/>
    <property type="evidence" value="ECO:0007669"/>
    <property type="project" value="UniProtKB-EC"/>
</dbReference>
<evidence type="ECO:0000256" key="4">
    <source>
        <dbReference type="ARBA" id="ARBA00013185"/>
    </source>
</evidence>
<dbReference type="EC" id="5.1.3.3" evidence="4 8"/>
<dbReference type="AlphaFoldDB" id="A0A520LM85"/>
<comment type="pathway">
    <text evidence="2 8">Carbohydrate metabolism; hexose metabolism.</text>
</comment>
<evidence type="ECO:0000256" key="10">
    <source>
        <dbReference type="PIRSR" id="PIRSR005096-2"/>
    </source>
</evidence>